<evidence type="ECO:0000256" key="8">
    <source>
        <dbReference type="ARBA" id="ARBA00023273"/>
    </source>
</evidence>
<dbReference type="SUPFAM" id="SSF50998">
    <property type="entry name" value="Quinoprotein alcohol dehydrogenase-like"/>
    <property type="match status" value="1"/>
</dbReference>
<evidence type="ECO:0000256" key="12">
    <source>
        <dbReference type="ARBA" id="ARBA00047117"/>
    </source>
</evidence>
<comment type="caution">
    <text evidence="15">The sequence shown here is derived from an EMBL/GenBank/DDBJ whole genome shotgun (WGS) entry which is preliminary data.</text>
</comment>
<accession>A0A4S2KQ22</accession>
<dbReference type="GO" id="GO:0031514">
    <property type="term" value="C:motile cilium"/>
    <property type="evidence" value="ECO:0007669"/>
    <property type="project" value="UniProtKB-SubCell"/>
</dbReference>
<feature type="compositionally biased region" description="Low complexity" evidence="14">
    <location>
        <begin position="810"/>
        <end position="823"/>
    </location>
</feature>
<evidence type="ECO:0000313" key="15">
    <source>
        <dbReference type="EMBL" id="TGZ51720.1"/>
    </source>
</evidence>
<evidence type="ECO:0000256" key="13">
    <source>
        <dbReference type="PROSITE-ProRule" id="PRU00221"/>
    </source>
</evidence>
<evidence type="ECO:0000256" key="14">
    <source>
        <dbReference type="SAM" id="MobiDB-lite"/>
    </source>
</evidence>
<dbReference type="Pfam" id="PF00400">
    <property type="entry name" value="WD40"/>
    <property type="match status" value="7"/>
</dbReference>
<dbReference type="InterPro" id="IPR020472">
    <property type="entry name" value="WD40_PAC1"/>
</dbReference>
<feature type="repeat" description="WD" evidence="13">
    <location>
        <begin position="644"/>
        <end position="676"/>
    </location>
</feature>
<evidence type="ECO:0000256" key="3">
    <source>
        <dbReference type="ARBA" id="ARBA00022490"/>
    </source>
</evidence>
<evidence type="ECO:0000256" key="2">
    <source>
        <dbReference type="ARBA" id="ARBA00004496"/>
    </source>
</evidence>
<evidence type="ECO:0000256" key="11">
    <source>
        <dbReference type="ARBA" id="ARBA00046056"/>
    </source>
</evidence>
<feature type="repeat" description="WD" evidence="13">
    <location>
        <begin position="389"/>
        <end position="430"/>
    </location>
</feature>
<keyword evidence="7" id="KW-0969">Cilium</keyword>
<comment type="subcellular location">
    <subcellularLocation>
        <location evidence="1">Cell projection</location>
        <location evidence="1">Cilium</location>
        <location evidence="1">Flagellum</location>
    </subcellularLocation>
    <subcellularLocation>
        <location evidence="2">Cytoplasm</location>
    </subcellularLocation>
</comment>
<feature type="compositionally biased region" description="Polar residues" evidence="14">
    <location>
        <begin position="683"/>
        <end position="699"/>
    </location>
</feature>
<keyword evidence="5" id="KW-0677">Repeat</keyword>
<comment type="similarity">
    <text evidence="9">Belongs to the CFAP52 family.</text>
</comment>
<feature type="region of interest" description="Disordered" evidence="14">
    <location>
        <begin position="683"/>
        <end position="823"/>
    </location>
</feature>
<dbReference type="CDD" id="cd00200">
    <property type="entry name" value="WD40"/>
    <property type="match status" value="1"/>
</dbReference>
<dbReference type="EMBL" id="QBLH01001476">
    <property type="protein sequence ID" value="TGZ51720.1"/>
    <property type="molecule type" value="Genomic_DNA"/>
</dbReference>
<feature type="repeat" description="WD" evidence="13">
    <location>
        <begin position="474"/>
        <end position="509"/>
    </location>
</feature>
<dbReference type="InterPro" id="IPR011047">
    <property type="entry name" value="Quinoprotein_ADH-like_sf"/>
</dbReference>
<comment type="function">
    <text evidence="11">Microtubule inner protein (MIP) part of the dynein-decorated doublet microtubules (DMTs) in cilia axoneme. Important for proper ciliary and flagellar beating. May act in cooperation with CFAP45 and axonemal dynein subunit DNAH11. May play a role in cell growth and/or survival.</text>
</comment>
<dbReference type="PRINTS" id="PR00320">
    <property type="entry name" value="GPROTEINBRPT"/>
</dbReference>
<dbReference type="InterPro" id="IPR019775">
    <property type="entry name" value="WD40_repeat_CS"/>
</dbReference>
<dbReference type="PANTHER" id="PTHR13720">
    <property type="entry name" value="WD-40 REPEAT PROTEIN"/>
    <property type="match status" value="1"/>
</dbReference>
<dbReference type="PANTHER" id="PTHR13720:SF14">
    <property type="entry name" value="CILIA- AND FLAGELLA-ASSOCIATED PROTEIN 52"/>
    <property type="match status" value="1"/>
</dbReference>
<reference evidence="15 16" key="1">
    <citation type="journal article" date="2019" name="Philos. Trans. R. Soc. Lond., B, Biol. Sci.">
        <title>Ant behaviour and brain gene expression of defending hosts depend on the ecological success of the intruding social parasite.</title>
        <authorList>
            <person name="Kaur R."/>
            <person name="Stoldt M."/>
            <person name="Jongepier E."/>
            <person name="Feldmeyer B."/>
            <person name="Menzel F."/>
            <person name="Bornberg-Bauer E."/>
            <person name="Foitzik S."/>
        </authorList>
    </citation>
    <scope>NUCLEOTIDE SEQUENCE [LARGE SCALE GENOMIC DNA]</scope>
    <source>
        <tissue evidence="15">Whole body</tissue>
    </source>
</reference>
<keyword evidence="3" id="KW-0963">Cytoplasm</keyword>
<dbReference type="InterPro" id="IPR050630">
    <property type="entry name" value="WD_repeat_EMAP"/>
</dbReference>
<evidence type="ECO:0000256" key="5">
    <source>
        <dbReference type="ARBA" id="ARBA00022737"/>
    </source>
</evidence>
<dbReference type="AlphaFoldDB" id="A0A4S2KQ22"/>
<dbReference type="SMART" id="SM00320">
    <property type="entry name" value="WD40"/>
    <property type="match status" value="11"/>
</dbReference>
<sequence length="823" mass="90681">MEPQDLETIGIITFDGITKNALRLHPDDKHLLYPMGHKVAIRNIETGEQRFLSGHTNNVSTLCVSPCGEYVASGQNNHLGFKAMVIVWNYKEGTMKGSYETHKVGVVDLCFTCNSDFLVSLGGRDDGNVVVWDVRKSSLICEISPSPFFRDLCVVNSICKYTLIENRSSTGSFASNDTSGNANNITRTNLHGECFVTAGDRTLKIWRIEAEKRRMHNLDVEVGKLKRLVNCVAVDERDEIIYCGTSSGDIITARLNLRGDLQCGEPARLPVMIGCYSKITRDPRKMKTGEGDLYAGGVRSLLLLKGGKLVVGTGDGTIELIQIITMKENRTRKPSKFPNTPQILTHQAENVCSAVTSMVLHQNEFVVAGTSWCEIYQIQLSNFHMRLLVTCHTSCIYSIAFPRNHSEIFATGSKNDVRLWQLEKQKEKVRITVANFICSSLQFARDDQMLLSAWNDGIIRVFSPHNGDFYFSIHNAHTKAVSTIAVTTDSNTLISGGCDGQVRIWDIKTDVPRLISILKEHRGPIMSLHISSNNEDLISSSTDGTCVVWDIIRCTRKHILMGNTMFMMAQFTPDGIQILTCGTDRKIAYWETLDGSLVREVEGSSAGTMNCIDISPDGRFFITGSNDCTVKIWKYDSADLTHVATLHAAIITACKFSTDCKHVVTASADGTIMIWKCPSEALNDSKSVGQSGRTANSARSLPDADVDKLSPRKTEDDASVVADQTVQSSKKSTSSCTSDQKPLSAASDRCKDSKKEIRPNKERMPACKCVSRSSASSKSSASTSNQCRCRDAKNDGSSSKARTMENLKESSNSCSRRSITSKT</sequence>
<gene>
    <name evidence="15" type="ORF">DBV15_03925</name>
</gene>
<proteinExistence type="inferred from homology"/>
<dbReference type="InterPro" id="IPR036322">
    <property type="entry name" value="WD40_repeat_dom_sf"/>
</dbReference>
<feature type="compositionally biased region" description="Basic and acidic residues" evidence="14">
    <location>
        <begin position="748"/>
        <end position="765"/>
    </location>
</feature>
<dbReference type="SUPFAM" id="SSF50978">
    <property type="entry name" value="WD40 repeat-like"/>
    <property type="match status" value="1"/>
</dbReference>
<evidence type="ECO:0000256" key="7">
    <source>
        <dbReference type="ARBA" id="ARBA00023069"/>
    </source>
</evidence>
<dbReference type="Proteomes" id="UP000310200">
    <property type="component" value="Unassembled WGS sequence"/>
</dbReference>
<evidence type="ECO:0000313" key="16">
    <source>
        <dbReference type="Proteomes" id="UP000310200"/>
    </source>
</evidence>
<dbReference type="PROSITE" id="PS50082">
    <property type="entry name" value="WD_REPEATS_2"/>
    <property type="match status" value="5"/>
</dbReference>
<evidence type="ECO:0000256" key="6">
    <source>
        <dbReference type="ARBA" id="ARBA00022846"/>
    </source>
</evidence>
<dbReference type="Gene3D" id="2.130.10.10">
    <property type="entry name" value="YVTN repeat-like/Quinoprotein amine dehydrogenase"/>
    <property type="match status" value="3"/>
</dbReference>
<feature type="compositionally biased region" description="Low complexity" evidence="14">
    <location>
        <begin position="724"/>
        <end position="741"/>
    </location>
</feature>
<dbReference type="STRING" id="300112.A0A4S2KQ22"/>
<evidence type="ECO:0000256" key="10">
    <source>
        <dbReference type="ARBA" id="ARBA00029552"/>
    </source>
</evidence>
<organism evidence="15 16">
    <name type="scientific">Temnothorax longispinosus</name>
    <dbReference type="NCBI Taxonomy" id="300112"/>
    <lineage>
        <taxon>Eukaryota</taxon>
        <taxon>Metazoa</taxon>
        <taxon>Ecdysozoa</taxon>
        <taxon>Arthropoda</taxon>
        <taxon>Hexapoda</taxon>
        <taxon>Insecta</taxon>
        <taxon>Pterygota</taxon>
        <taxon>Neoptera</taxon>
        <taxon>Endopterygota</taxon>
        <taxon>Hymenoptera</taxon>
        <taxon>Apocrita</taxon>
        <taxon>Aculeata</taxon>
        <taxon>Formicoidea</taxon>
        <taxon>Formicidae</taxon>
        <taxon>Myrmicinae</taxon>
        <taxon>Temnothorax</taxon>
    </lineage>
</organism>
<keyword evidence="4 13" id="KW-0853">WD repeat</keyword>
<dbReference type="PROSITE" id="PS00678">
    <property type="entry name" value="WD_REPEATS_1"/>
    <property type="match status" value="2"/>
</dbReference>
<keyword evidence="8" id="KW-0966">Cell projection</keyword>
<comment type="subunit">
    <text evidence="12">Microtubule inner protein component of sperm flagellar doublet microtubules. Interacts with BRCA2. Interacts with the CCT chaperonin complex. Interacts with HSP70. Interacts with AK8. Interacts with CFAP45. Interacts with DNAI1. Interacts with IQDC.</text>
</comment>
<feature type="compositionally biased region" description="Low complexity" evidence="14">
    <location>
        <begin position="771"/>
        <end position="784"/>
    </location>
</feature>
<keyword evidence="16" id="KW-1185">Reference proteome</keyword>
<dbReference type="InterPro" id="IPR015943">
    <property type="entry name" value="WD40/YVTN_repeat-like_dom_sf"/>
</dbReference>
<evidence type="ECO:0000256" key="1">
    <source>
        <dbReference type="ARBA" id="ARBA00004230"/>
    </source>
</evidence>
<name>A0A4S2KQ22_9HYME</name>
<dbReference type="InterPro" id="IPR001680">
    <property type="entry name" value="WD40_rpt"/>
</dbReference>
<feature type="repeat" description="WD" evidence="13">
    <location>
        <begin position="602"/>
        <end position="643"/>
    </location>
</feature>
<protein>
    <recommendedName>
        <fullName evidence="10">Cilia- and flagella-associated protein 52</fullName>
    </recommendedName>
</protein>
<feature type="repeat" description="WD" evidence="13">
    <location>
        <begin position="518"/>
        <end position="551"/>
    </location>
</feature>
<keyword evidence="6" id="KW-0282">Flagellum</keyword>
<evidence type="ECO:0000256" key="4">
    <source>
        <dbReference type="ARBA" id="ARBA00022574"/>
    </source>
</evidence>
<dbReference type="GO" id="GO:0005930">
    <property type="term" value="C:axoneme"/>
    <property type="evidence" value="ECO:0007669"/>
    <property type="project" value="UniProtKB-ARBA"/>
</dbReference>
<evidence type="ECO:0000256" key="9">
    <source>
        <dbReference type="ARBA" id="ARBA00029456"/>
    </source>
</evidence>
<feature type="compositionally biased region" description="Basic and acidic residues" evidence="14">
    <location>
        <begin position="705"/>
        <end position="716"/>
    </location>
</feature>
<dbReference type="PROSITE" id="PS50294">
    <property type="entry name" value="WD_REPEATS_REGION"/>
    <property type="match status" value="4"/>
</dbReference>